<reference evidence="2" key="1">
    <citation type="submission" date="2022-09" db="EMBL/GenBank/DDBJ databases">
        <title>Isolation and characterization of 3-chlorobenzoate degrading bacteria from soils in Shizuoka.</title>
        <authorList>
            <person name="Ifat A."/>
            <person name="Ogawa N."/>
            <person name="Kimbara K."/>
            <person name="Moriuchi R."/>
            <person name="Dohra H."/>
            <person name="Shintani M."/>
        </authorList>
    </citation>
    <scope>NUCLEOTIDE SEQUENCE</scope>
    <source>
        <strain evidence="2">19CS4-2</strain>
    </source>
</reference>
<gene>
    <name evidence="2" type="ORF">CBA19CS42_15230</name>
</gene>
<dbReference type="RefSeq" id="WP_238212519.1">
    <property type="nucleotide sequence ID" value="NZ_BPUS01000005.1"/>
</dbReference>
<comment type="caution">
    <text evidence="2">The sequence shown here is derived from an EMBL/GenBank/DDBJ whole genome shotgun (WGS) entry which is preliminary data.</text>
</comment>
<accession>A0AA37IBW3</accession>
<organism evidence="2 3">
    <name type="scientific">Caballeronia novacaledonica</name>
    <dbReference type="NCBI Taxonomy" id="1544861"/>
    <lineage>
        <taxon>Bacteria</taxon>
        <taxon>Pseudomonadati</taxon>
        <taxon>Pseudomonadota</taxon>
        <taxon>Betaproteobacteria</taxon>
        <taxon>Burkholderiales</taxon>
        <taxon>Burkholderiaceae</taxon>
        <taxon>Caballeronia</taxon>
    </lineage>
</organism>
<dbReference type="Proteomes" id="UP001055111">
    <property type="component" value="Unassembled WGS sequence"/>
</dbReference>
<sequence>MGYVVTMALDSSYRRDESGGAQQDREEADEPGDAKQPAIRPTGSGVSVMLWDEVAPAPIYAPPLDDDSPEA</sequence>
<feature type="region of interest" description="Disordered" evidence="1">
    <location>
        <begin position="1"/>
        <end position="47"/>
    </location>
</feature>
<evidence type="ECO:0000256" key="1">
    <source>
        <dbReference type="SAM" id="MobiDB-lite"/>
    </source>
</evidence>
<proteinExistence type="predicted"/>
<dbReference type="AlphaFoldDB" id="A0AA37IBW3"/>
<name>A0AA37IBW3_9BURK</name>
<evidence type="ECO:0000313" key="3">
    <source>
        <dbReference type="Proteomes" id="UP001055111"/>
    </source>
</evidence>
<evidence type="ECO:0000313" key="2">
    <source>
        <dbReference type="EMBL" id="GJH25884.1"/>
    </source>
</evidence>
<dbReference type="EMBL" id="BPUS01000005">
    <property type="protein sequence ID" value="GJH25884.1"/>
    <property type="molecule type" value="Genomic_DNA"/>
</dbReference>
<protein>
    <submittedName>
        <fullName evidence="2">Uncharacterized protein</fullName>
    </submittedName>
</protein>